<organism evidence="9">
    <name type="scientific">uncultured Pleomorphomonas sp</name>
    <dbReference type="NCBI Taxonomy" id="442121"/>
    <lineage>
        <taxon>Bacteria</taxon>
        <taxon>Pseudomonadati</taxon>
        <taxon>Pseudomonadota</taxon>
        <taxon>Alphaproteobacteria</taxon>
        <taxon>Hyphomicrobiales</taxon>
        <taxon>Pleomorphomonadaceae</taxon>
        <taxon>Pleomorphomonas</taxon>
        <taxon>environmental samples</taxon>
    </lineage>
</organism>
<dbReference type="AlphaFoldDB" id="A0A212LH82"/>
<dbReference type="InterPro" id="IPR016171">
    <property type="entry name" value="Vanillyl_alc_oxidase_C-sub2"/>
</dbReference>
<dbReference type="Gene3D" id="1.10.45.10">
    <property type="entry name" value="Vanillyl-alcohol Oxidase, Chain A, domain 4"/>
    <property type="match status" value="1"/>
</dbReference>
<dbReference type="GO" id="GO:0008720">
    <property type="term" value="F:D-lactate dehydrogenase (NAD+) activity"/>
    <property type="evidence" value="ECO:0007669"/>
    <property type="project" value="TreeGrafter"/>
</dbReference>
<dbReference type="Pfam" id="PF01565">
    <property type="entry name" value="FAD_binding_4"/>
    <property type="match status" value="1"/>
</dbReference>
<evidence type="ECO:0000256" key="2">
    <source>
        <dbReference type="ARBA" id="ARBA00008000"/>
    </source>
</evidence>
<evidence type="ECO:0000256" key="1">
    <source>
        <dbReference type="ARBA" id="ARBA00001974"/>
    </source>
</evidence>
<dbReference type="PANTHER" id="PTHR11748">
    <property type="entry name" value="D-LACTATE DEHYDROGENASE"/>
    <property type="match status" value="1"/>
</dbReference>
<dbReference type="FunFam" id="1.10.45.10:FF:000001">
    <property type="entry name" value="D-lactate dehydrogenase mitochondrial"/>
    <property type="match status" value="1"/>
</dbReference>
<gene>
    <name evidence="9" type="ORF">KL86PLE_40710</name>
</gene>
<dbReference type="FunFam" id="3.30.70.2740:FF:000001">
    <property type="entry name" value="D-lactate dehydrogenase mitochondrial"/>
    <property type="match status" value="1"/>
</dbReference>
<dbReference type="SUPFAM" id="SSF56176">
    <property type="entry name" value="FAD-binding/transporter-associated domain-like"/>
    <property type="match status" value="1"/>
</dbReference>
<dbReference type="EMBL" id="FMJD01000008">
    <property type="protein sequence ID" value="SCM76905.1"/>
    <property type="molecule type" value="Genomic_DNA"/>
</dbReference>
<name>A0A212LH82_9HYPH</name>
<evidence type="ECO:0000256" key="6">
    <source>
        <dbReference type="ARBA" id="ARBA00023002"/>
    </source>
</evidence>
<keyword evidence="3" id="KW-0285">Flavoprotein</keyword>
<dbReference type="GO" id="GO:0071949">
    <property type="term" value="F:FAD binding"/>
    <property type="evidence" value="ECO:0007669"/>
    <property type="project" value="InterPro"/>
</dbReference>
<proteinExistence type="inferred from homology"/>
<evidence type="ECO:0000256" key="4">
    <source>
        <dbReference type="ARBA" id="ARBA00022827"/>
    </source>
</evidence>
<keyword evidence="6" id="KW-0560">Oxidoreductase</keyword>
<evidence type="ECO:0000256" key="7">
    <source>
        <dbReference type="ARBA" id="ARBA00038897"/>
    </source>
</evidence>
<evidence type="ECO:0000313" key="9">
    <source>
        <dbReference type="EMBL" id="SCM76905.1"/>
    </source>
</evidence>
<dbReference type="Gene3D" id="3.30.465.10">
    <property type="match status" value="1"/>
</dbReference>
<comment type="similarity">
    <text evidence="2">Belongs to the FAD-binding oxidoreductase/transferase type 4 family.</text>
</comment>
<dbReference type="InterPro" id="IPR006094">
    <property type="entry name" value="Oxid_FAD_bind_N"/>
</dbReference>
<accession>A0A212LH82</accession>
<dbReference type="GO" id="GO:0004458">
    <property type="term" value="F:D-lactate dehydrogenase (cytochrome) activity"/>
    <property type="evidence" value="ECO:0007669"/>
    <property type="project" value="UniProtKB-EC"/>
</dbReference>
<dbReference type="InterPro" id="IPR016166">
    <property type="entry name" value="FAD-bd_PCMH"/>
</dbReference>
<dbReference type="InterPro" id="IPR016169">
    <property type="entry name" value="FAD-bd_PCMH_sub2"/>
</dbReference>
<dbReference type="InterPro" id="IPR036318">
    <property type="entry name" value="FAD-bd_PCMH-like_sf"/>
</dbReference>
<keyword evidence="4" id="KW-0274">FAD</keyword>
<sequence>MNSPFRLKPDVAAAVAELKARFGARARDAEAVRRHHGTDESHHAAGLPDVVVEPETTEEVAEIVRIAGRHRVPLVPFGAGSGLEGAAIPVHGGISLDTIRLNRILEIREADMIARVEAGVRRQTLNAMLRDTGLFFPVDPGADASIGGMVGTGASGTNAVRFGVMRENVLGLTVVLADGRVIRTGSLARKSSAGYDLTRLVVGSEGTLGVVTEVTLRLHPLPDSVSAVAGFATLEGAVRAVVDIRRMGLEIGRVELLDARLVGVIGRHSAIRLPEKPTLYFEFHGSRPQIDAVAGMVAEIVAEHGGDAIAWMRTADEARALWETRRLGLGWAGSERPGSRSWPSDVCVPVSRLAEVIVDTEADVAASHVPAYIVGHVGDGNFHCVFKLKADDPAEVAEVARLNARIVERAIAAGGTSTGEHGVGLGKRAYLEAEHGRDAVAVMALLKKALDPDNILNPGKVLPDDIAAAAGLPLPFA</sequence>
<keyword evidence="5" id="KW-0809">Transit peptide</keyword>
<dbReference type="PROSITE" id="PS51387">
    <property type="entry name" value="FAD_PCMH"/>
    <property type="match status" value="1"/>
</dbReference>
<dbReference type="PANTHER" id="PTHR11748:SF111">
    <property type="entry name" value="D-LACTATE DEHYDROGENASE, MITOCHONDRIAL-RELATED"/>
    <property type="match status" value="1"/>
</dbReference>
<evidence type="ECO:0000259" key="8">
    <source>
        <dbReference type="PROSITE" id="PS51387"/>
    </source>
</evidence>
<dbReference type="Pfam" id="PF02913">
    <property type="entry name" value="FAD-oxidase_C"/>
    <property type="match status" value="1"/>
</dbReference>
<evidence type="ECO:0000256" key="3">
    <source>
        <dbReference type="ARBA" id="ARBA00022630"/>
    </source>
</evidence>
<dbReference type="Gene3D" id="3.30.70.2740">
    <property type="match status" value="1"/>
</dbReference>
<dbReference type="GO" id="GO:1903457">
    <property type="term" value="P:lactate catabolic process"/>
    <property type="evidence" value="ECO:0007669"/>
    <property type="project" value="TreeGrafter"/>
</dbReference>
<dbReference type="InterPro" id="IPR004113">
    <property type="entry name" value="FAD-bd_oxidored_4_C"/>
</dbReference>
<dbReference type="EC" id="1.1.2.4" evidence="7"/>
<dbReference type="SUPFAM" id="SSF55103">
    <property type="entry name" value="FAD-linked oxidases, C-terminal domain"/>
    <property type="match status" value="1"/>
</dbReference>
<evidence type="ECO:0000256" key="5">
    <source>
        <dbReference type="ARBA" id="ARBA00022946"/>
    </source>
</evidence>
<reference evidence="9" key="1">
    <citation type="submission" date="2016-08" db="EMBL/GenBank/DDBJ databases">
        <authorList>
            <person name="Seilhamer J.J."/>
        </authorList>
    </citation>
    <scope>NUCLEOTIDE SEQUENCE</scope>
    <source>
        <strain evidence="9">86</strain>
    </source>
</reference>
<feature type="domain" description="FAD-binding PCMH-type" evidence="8">
    <location>
        <begin position="44"/>
        <end position="221"/>
    </location>
</feature>
<comment type="cofactor">
    <cofactor evidence="1">
        <name>FAD</name>
        <dbReference type="ChEBI" id="CHEBI:57692"/>
    </cofactor>
</comment>
<dbReference type="FunFam" id="3.30.465.10:FF:000016">
    <property type="entry name" value="probable D-lactate dehydrogenase, mitochondrial"/>
    <property type="match status" value="1"/>
</dbReference>
<dbReference type="InterPro" id="IPR016164">
    <property type="entry name" value="FAD-linked_Oxase-like_C"/>
</dbReference>
<protein>
    <recommendedName>
        <fullName evidence="7">D-lactate dehydrogenase (cytochrome)</fullName>
        <ecNumber evidence="7">1.1.2.4</ecNumber>
    </recommendedName>
</protein>
<dbReference type="RefSeq" id="WP_288196941.1">
    <property type="nucleotide sequence ID" value="NZ_LT608334.1"/>
</dbReference>